<dbReference type="PANTHER" id="PTHR43434:SF1">
    <property type="entry name" value="PHOSPHOGLYCOLATE PHOSPHATASE"/>
    <property type="match status" value="1"/>
</dbReference>
<accession>A0A4Q9DID1</accession>
<evidence type="ECO:0000313" key="2">
    <source>
        <dbReference type="Proteomes" id="UP000293142"/>
    </source>
</evidence>
<dbReference type="Pfam" id="PF13419">
    <property type="entry name" value="HAD_2"/>
    <property type="match status" value="1"/>
</dbReference>
<gene>
    <name evidence="1" type="ORF">EYB31_33275</name>
</gene>
<keyword evidence="2" id="KW-1185">Reference proteome</keyword>
<keyword evidence="1" id="KW-0378">Hydrolase</keyword>
<dbReference type="SUPFAM" id="SSF56784">
    <property type="entry name" value="HAD-like"/>
    <property type="match status" value="1"/>
</dbReference>
<dbReference type="Proteomes" id="UP000293142">
    <property type="component" value="Unassembled WGS sequence"/>
</dbReference>
<dbReference type="InterPro" id="IPR050155">
    <property type="entry name" value="HAD-like_hydrolase_sf"/>
</dbReference>
<dbReference type="AlphaFoldDB" id="A0A4Q9DID1"/>
<dbReference type="InterPro" id="IPR041492">
    <property type="entry name" value="HAD_2"/>
</dbReference>
<dbReference type="SFLD" id="SFLDS00003">
    <property type="entry name" value="Haloacid_Dehalogenase"/>
    <property type="match status" value="1"/>
</dbReference>
<dbReference type="InterPro" id="IPR023214">
    <property type="entry name" value="HAD_sf"/>
</dbReference>
<proteinExistence type="predicted"/>
<comment type="caution">
    <text evidence="1">The sequence shown here is derived from an EMBL/GenBank/DDBJ whole genome shotgun (WGS) entry which is preliminary data.</text>
</comment>
<dbReference type="InterPro" id="IPR036412">
    <property type="entry name" value="HAD-like_sf"/>
</dbReference>
<sequence length="222" mass="24720">MSGKQRQRRYEGIIFDMDNTLIGSRIEFGRMKFEVHKLLCKHRILETGSEPGSHTTVTLIDSIRGHERFTQEVEFAVWQRIADIEEEGMVGARLEEGVLELLERLKGRIMLTVLTNNAGKAAQKALQETGIEPFFSEIVSRDGLRALKPAPDGVAAILNRYPETSPSSWLSVGDSWTDGLAAQTAGVPFVAYGGNPAVMTTRGVKPLAYIQDIRELLYLLEM</sequence>
<dbReference type="PANTHER" id="PTHR43434">
    <property type="entry name" value="PHOSPHOGLYCOLATE PHOSPHATASE"/>
    <property type="match status" value="1"/>
</dbReference>
<organism evidence="1 2">
    <name type="scientific">Paenibacillus thalictri</name>
    <dbReference type="NCBI Taxonomy" id="2527873"/>
    <lineage>
        <taxon>Bacteria</taxon>
        <taxon>Bacillati</taxon>
        <taxon>Bacillota</taxon>
        <taxon>Bacilli</taxon>
        <taxon>Bacillales</taxon>
        <taxon>Paenibacillaceae</taxon>
        <taxon>Paenibacillus</taxon>
    </lineage>
</organism>
<dbReference type="Gene3D" id="3.40.50.1000">
    <property type="entry name" value="HAD superfamily/HAD-like"/>
    <property type="match status" value="1"/>
</dbReference>
<dbReference type="SFLD" id="SFLDG01129">
    <property type="entry name" value="C1.5:_HAD__Beta-PGM__Phosphata"/>
    <property type="match status" value="1"/>
</dbReference>
<name>A0A4Q9DID1_9BACL</name>
<dbReference type="GO" id="GO:0008967">
    <property type="term" value="F:phosphoglycolate phosphatase activity"/>
    <property type="evidence" value="ECO:0007669"/>
    <property type="project" value="TreeGrafter"/>
</dbReference>
<evidence type="ECO:0000313" key="1">
    <source>
        <dbReference type="EMBL" id="TBL70392.1"/>
    </source>
</evidence>
<reference evidence="1 2" key="1">
    <citation type="submission" date="2019-02" db="EMBL/GenBank/DDBJ databases">
        <title>Paenibacillus sp. nov., isolated from surface-sterilized tissue of Thalictrum simplex L.</title>
        <authorList>
            <person name="Tuo L."/>
        </authorList>
    </citation>
    <scope>NUCLEOTIDE SEQUENCE [LARGE SCALE GENOMIC DNA]</scope>
    <source>
        <strain evidence="1 2">N2SHLJ1</strain>
    </source>
</reference>
<dbReference type="GO" id="GO:0006281">
    <property type="term" value="P:DNA repair"/>
    <property type="evidence" value="ECO:0007669"/>
    <property type="project" value="TreeGrafter"/>
</dbReference>
<dbReference type="EMBL" id="SIRE01000032">
    <property type="protein sequence ID" value="TBL70392.1"/>
    <property type="molecule type" value="Genomic_DNA"/>
</dbReference>
<dbReference type="CDD" id="cd01427">
    <property type="entry name" value="HAD_like"/>
    <property type="match status" value="1"/>
</dbReference>
<dbReference type="RefSeq" id="WP_131017911.1">
    <property type="nucleotide sequence ID" value="NZ_SIRE01000032.1"/>
</dbReference>
<protein>
    <submittedName>
        <fullName evidence="1">HAD family hydrolase</fullName>
    </submittedName>
</protein>
<dbReference type="OrthoDB" id="9807630at2"/>
<dbReference type="GO" id="GO:0005829">
    <property type="term" value="C:cytosol"/>
    <property type="evidence" value="ECO:0007669"/>
    <property type="project" value="TreeGrafter"/>
</dbReference>